<dbReference type="EC" id="1.14.14.-" evidence="7"/>
<evidence type="ECO:0000256" key="5">
    <source>
        <dbReference type="ARBA" id="ARBA00023014"/>
    </source>
</evidence>
<proteinExistence type="predicted"/>
<dbReference type="GO" id="GO:0046872">
    <property type="term" value="F:metal ion binding"/>
    <property type="evidence" value="ECO:0007669"/>
    <property type="project" value="UniProtKB-KW"/>
</dbReference>
<sequence>MQKDLTGTGAFVRNCWYVAGRSDDFDRSLKAMTLLADRIVLFRGEAGEPIALEDACPHRKLPLSKGSIQGSTVVCGYHGLTFDCTGSCVAAPTQDNAVPKRAVVRSYPVEDRYGFLWIWMGEANDADPTDIIDIPNFDNPTWGKTKRGAMEMKCHYLYITDNLLDPSHVAWVHLTSFAGAGTDNRPLDLEEGDDFVVISRWIAEEPAPPYYAQMLPFGDNCDRKQHYECRTPSTAINMSIYTPPGEGGADKPVSENAFINISYNFITPVDEETSLYFWFQHRNMFADDSSIDEKMFAGAIMAFNEDKEVLEEVQIGMANRKTPYLNLGLDAGAMRFRHKVAQLSTVEQPGDA</sequence>
<dbReference type="Proteomes" id="UP000244898">
    <property type="component" value="Unassembled WGS sequence"/>
</dbReference>
<dbReference type="GO" id="GO:0004497">
    <property type="term" value="F:monooxygenase activity"/>
    <property type="evidence" value="ECO:0007669"/>
    <property type="project" value="UniProtKB-KW"/>
</dbReference>
<dbReference type="InterPro" id="IPR036922">
    <property type="entry name" value="Rieske_2Fe-2S_sf"/>
</dbReference>
<keyword evidence="7" id="KW-0503">Monooxygenase</keyword>
<evidence type="ECO:0000259" key="6">
    <source>
        <dbReference type="PROSITE" id="PS51296"/>
    </source>
</evidence>
<dbReference type="PANTHER" id="PTHR21266">
    <property type="entry name" value="IRON-SULFUR DOMAIN CONTAINING PROTEIN"/>
    <property type="match status" value="1"/>
</dbReference>
<dbReference type="PROSITE" id="PS51296">
    <property type="entry name" value="RIESKE"/>
    <property type="match status" value="1"/>
</dbReference>
<evidence type="ECO:0000256" key="4">
    <source>
        <dbReference type="ARBA" id="ARBA00023004"/>
    </source>
</evidence>
<dbReference type="Gene3D" id="3.90.380.10">
    <property type="entry name" value="Naphthalene 1,2-dioxygenase Alpha Subunit, Chain A, domain 1"/>
    <property type="match status" value="1"/>
</dbReference>
<feature type="domain" description="Rieske" evidence="6">
    <location>
        <begin position="16"/>
        <end position="118"/>
    </location>
</feature>
<evidence type="ECO:0000256" key="1">
    <source>
        <dbReference type="ARBA" id="ARBA00022714"/>
    </source>
</evidence>
<accession>A0A2R8CE60</accession>
<dbReference type="InterPro" id="IPR017941">
    <property type="entry name" value="Rieske_2Fe-2S"/>
</dbReference>
<evidence type="ECO:0000313" key="8">
    <source>
        <dbReference type="Proteomes" id="UP000244898"/>
    </source>
</evidence>
<dbReference type="SUPFAM" id="SSF55961">
    <property type="entry name" value="Bet v1-like"/>
    <property type="match status" value="1"/>
</dbReference>
<keyword evidence="3 7" id="KW-0560">Oxidoreductase</keyword>
<dbReference type="Pfam" id="PF00355">
    <property type="entry name" value="Rieske"/>
    <property type="match status" value="1"/>
</dbReference>
<dbReference type="InterPro" id="IPR044043">
    <property type="entry name" value="VanA_C_cat"/>
</dbReference>
<dbReference type="CDD" id="cd08878">
    <property type="entry name" value="RHO_alpha_C_DMO-like"/>
    <property type="match status" value="1"/>
</dbReference>
<keyword evidence="1" id="KW-0001">2Fe-2S</keyword>
<dbReference type="Gene3D" id="2.102.10.10">
    <property type="entry name" value="Rieske [2Fe-2S] iron-sulphur domain"/>
    <property type="match status" value="1"/>
</dbReference>
<dbReference type="AlphaFoldDB" id="A0A2R8CE60"/>
<keyword evidence="2" id="KW-0479">Metal-binding</keyword>
<name>A0A2R8CE60_9RHOB</name>
<keyword evidence="5" id="KW-0411">Iron-sulfur</keyword>
<dbReference type="InterPro" id="IPR050584">
    <property type="entry name" value="Cholesterol_7-desaturase"/>
</dbReference>
<evidence type="ECO:0000313" key="7">
    <source>
        <dbReference type="EMBL" id="SPJ30649.1"/>
    </source>
</evidence>
<gene>
    <name evidence="7" type="primary">tsaM1</name>
    <name evidence="7" type="ORF">TRM7615_04183</name>
</gene>
<keyword evidence="4" id="KW-0408">Iron</keyword>
<evidence type="ECO:0000256" key="2">
    <source>
        <dbReference type="ARBA" id="ARBA00022723"/>
    </source>
</evidence>
<dbReference type="PANTHER" id="PTHR21266:SF60">
    <property type="entry name" value="3-KETOSTEROID-9-ALPHA-MONOOXYGENASE, OXYGENASE COMPONENT"/>
    <property type="match status" value="1"/>
</dbReference>
<dbReference type="GO" id="GO:0051537">
    <property type="term" value="F:2 iron, 2 sulfur cluster binding"/>
    <property type="evidence" value="ECO:0007669"/>
    <property type="project" value="UniProtKB-KW"/>
</dbReference>
<dbReference type="OrthoDB" id="9800776at2"/>
<protein>
    <submittedName>
        <fullName evidence="7">Toluene-4-sulfonate monooxygenase system iron-sulfur subunit TsaM1</fullName>
        <ecNumber evidence="7">1.14.14.-</ecNumber>
    </submittedName>
</protein>
<reference evidence="8" key="1">
    <citation type="submission" date="2018-03" db="EMBL/GenBank/DDBJ databases">
        <authorList>
            <person name="Rodrigo-Torres L."/>
            <person name="Arahal R. D."/>
            <person name="Lucena T."/>
        </authorList>
    </citation>
    <scope>NUCLEOTIDE SEQUENCE [LARGE SCALE GENOMIC DNA]</scope>
    <source>
        <strain evidence="8">CECT 7615</strain>
    </source>
</reference>
<dbReference type="EMBL" id="ONZG01000012">
    <property type="protein sequence ID" value="SPJ30649.1"/>
    <property type="molecule type" value="Genomic_DNA"/>
</dbReference>
<dbReference type="SUPFAM" id="SSF50022">
    <property type="entry name" value="ISP domain"/>
    <property type="match status" value="1"/>
</dbReference>
<dbReference type="Pfam" id="PF19112">
    <property type="entry name" value="VanA_C"/>
    <property type="match status" value="1"/>
</dbReference>
<evidence type="ECO:0000256" key="3">
    <source>
        <dbReference type="ARBA" id="ARBA00023002"/>
    </source>
</evidence>
<organism evidence="7 8">
    <name type="scientific">Falsiruegeria mediterranea M17</name>
    <dbReference type="NCBI Taxonomy" id="1200281"/>
    <lineage>
        <taxon>Bacteria</taxon>
        <taxon>Pseudomonadati</taxon>
        <taxon>Pseudomonadota</taxon>
        <taxon>Alphaproteobacteria</taxon>
        <taxon>Rhodobacterales</taxon>
        <taxon>Roseobacteraceae</taxon>
        <taxon>Falsiruegeria</taxon>
    </lineage>
</organism>
<keyword evidence="8" id="KW-1185">Reference proteome</keyword>